<dbReference type="Proteomes" id="UP001054821">
    <property type="component" value="Chromosome 1"/>
</dbReference>
<dbReference type="Pfam" id="PF07727">
    <property type="entry name" value="RVT_2"/>
    <property type="match status" value="1"/>
</dbReference>
<dbReference type="InterPro" id="IPR036397">
    <property type="entry name" value="RNaseH_sf"/>
</dbReference>
<evidence type="ECO:0000313" key="5">
    <source>
        <dbReference type="Proteomes" id="UP001054821"/>
    </source>
</evidence>
<dbReference type="GO" id="GO:0046872">
    <property type="term" value="F:metal ion binding"/>
    <property type="evidence" value="ECO:0007669"/>
    <property type="project" value="UniProtKB-KW"/>
</dbReference>
<dbReference type="GO" id="GO:0015074">
    <property type="term" value="P:DNA integration"/>
    <property type="evidence" value="ECO:0007669"/>
    <property type="project" value="InterPro"/>
</dbReference>
<evidence type="ECO:0000313" key="4">
    <source>
        <dbReference type="EMBL" id="KAI5350983.1"/>
    </source>
</evidence>
<accession>A0AAD4ZMV5</accession>
<sequence length="537" mass="61226">MVSTQFHAQVKVFQTANEGEYVINTLTCFFRAQGISHQTTTHFTPQKNGVSEMKNRHLLEVARSLILDMSVPHHLWGHAVLSAAYLVDRTPSRVLDFRTSYDMFDDHISPISFSKLPLKVFGCVAYVHVYSHQRREKGSEFESLRLEDLGLDGQNTVYEDVALGKETIARIAEGNRSPRFKGEDIALSDETTSRHFRNDWSTIAKDEENALCDETTGRHSGIDLSLVAKECDNDSCDSCVDEFNVRPASALPLLQSCRENELREVISSESSMPSYQLPPRTTRRKPKVQYLPDIHAKLKYSISHYVSAHRLSKSYNRICVNYLVYVCQLSCMMLFLTPKWVDGMNVEMEALNKNETWDLVPLPKGKKAVGCRWVFTLKHKVDGFIDPYKARMVANGYTQTYGVDYLDTFALVAKLNTVHVLLSMAANHDGPLLQFNVKNAFPDSDLKEEIYMYLPHIIPVTSKEGVVCKLRQSLYRLKKSPKAWFAACMKKFAYVQKSTLYLVWMETTCMAEITTLNEMPDLPTFTWVAYYSQGCAK</sequence>
<evidence type="ECO:0000256" key="2">
    <source>
        <dbReference type="ARBA" id="ARBA00022801"/>
    </source>
</evidence>
<protein>
    <recommendedName>
        <fullName evidence="3">Integrase catalytic domain-containing protein</fullName>
    </recommendedName>
</protein>
<dbReference type="PANTHER" id="PTHR42648">
    <property type="entry name" value="TRANSPOSASE, PUTATIVE-RELATED"/>
    <property type="match status" value="1"/>
</dbReference>
<keyword evidence="1" id="KW-0479">Metal-binding</keyword>
<dbReference type="InterPro" id="IPR001584">
    <property type="entry name" value="Integrase_cat-core"/>
</dbReference>
<evidence type="ECO:0000259" key="3">
    <source>
        <dbReference type="PROSITE" id="PS50994"/>
    </source>
</evidence>
<proteinExistence type="predicted"/>
<dbReference type="PANTHER" id="PTHR42648:SF28">
    <property type="entry name" value="TRANSPOSON-ENCODED PROTEIN WITH RIBONUCLEASE H-LIKE AND RETROVIRUS ZINC FINGER-LIKE DOMAINS"/>
    <property type="match status" value="1"/>
</dbReference>
<dbReference type="PROSITE" id="PS50994">
    <property type="entry name" value="INTEGRASE"/>
    <property type="match status" value="1"/>
</dbReference>
<feature type="domain" description="Integrase catalytic" evidence="3">
    <location>
        <begin position="1"/>
        <end position="108"/>
    </location>
</feature>
<dbReference type="InterPro" id="IPR013103">
    <property type="entry name" value="RVT_2"/>
</dbReference>
<dbReference type="SUPFAM" id="SSF53098">
    <property type="entry name" value="Ribonuclease H-like"/>
    <property type="match status" value="1"/>
</dbReference>
<dbReference type="GO" id="GO:0003676">
    <property type="term" value="F:nucleic acid binding"/>
    <property type="evidence" value="ECO:0007669"/>
    <property type="project" value="InterPro"/>
</dbReference>
<organism evidence="4 5">
    <name type="scientific">Prunus dulcis</name>
    <name type="common">Almond</name>
    <name type="synonym">Amygdalus dulcis</name>
    <dbReference type="NCBI Taxonomy" id="3755"/>
    <lineage>
        <taxon>Eukaryota</taxon>
        <taxon>Viridiplantae</taxon>
        <taxon>Streptophyta</taxon>
        <taxon>Embryophyta</taxon>
        <taxon>Tracheophyta</taxon>
        <taxon>Spermatophyta</taxon>
        <taxon>Magnoliopsida</taxon>
        <taxon>eudicotyledons</taxon>
        <taxon>Gunneridae</taxon>
        <taxon>Pentapetalae</taxon>
        <taxon>rosids</taxon>
        <taxon>fabids</taxon>
        <taxon>Rosales</taxon>
        <taxon>Rosaceae</taxon>
        <taxon>Amygdaloideae</taxon>
        <taxon>Amygdaleae</taxon>
        <taxon>Prunus</taxon>
    </lineage>
</organism>
<comment type="caution">
    <text evidence="4">The sequence shown here is derived from an EMBL/GenBank/DDBJ whole genome shotgun (WGS) entry which is preliminary data.</text>
</comment>
<keyword evidence="5" id="KW-1185">Reference proteome</keyword>
<gene>
    <name evidence="4" type="ORF">L3X38_003874</name>
</gene>
<dbReference type="InterPro" id="IPR039537">
    <property type="entry name" value="Retrotran_Ty1/copia-like"/>
</dbReference>
<dbReference type="InterPro" id="IPR012337">
    <property type="entry name" value="RNaseH-like_sf"/>
</dbReference>
<name>A0AAD4ZMV5_PRUDU</name>
<dbReference type="GO" id="GO:0016787">
    <property type="term" value="F:hydrolase activity"/>
    <property type="evidence" value="ECO:0007669"/>
    <property type="project" value="UniProtKB-KW"/>
</dbReference>
<reference evidence="4 5" key="1">
    <citation type="journal article" date="2022" name="G3 (Bethesda)">
        <title>Whole-genome sequence and methylome profiling of the almond [Prunus dulcis (Mill.) D.A. Webb] cultivar 'Nonpareil'.</title>
        <authorList>
            <person name="D'Amico-Willman K.M."/>
            <person name="Ouma W.Z."/>
            <person name="Meulia T."/>
            <person name="Sideli G.M."/>
            <person name="Gradziel T.M."/>
            <person name="Fresnedo-Ramirez J."/>
        </authorList>
    </citation>
    <scope>NUCLEOTIDE SEQUENCE [LARGE SCALE GENOMIC DNA]</scope>
    <source>
        <strain evidence="4">Clone GOH B32 T37-40</strain>
    </source>
</reference>
<dbReference type="AlphaFoldDB" id="A0AAD4ZMV5"/>
<keyword evidence="2" id="KW-0378">Hydrolase</keyword>
<evidence type="ECO:0000256" key="1">
    <source>
        <dbReference type="ARBA" id="ARBA00022723"/>
    </source>
</evidence>
<dbReference type="Gene3D" id="3.30.420.10">
    <property type="entry name" value="Ribonuclease H-like superfamily/Ribonuclease H"/>
    <property type="match status" value="1"/>
</dbReference>
<dbReference type="EMBL" id="JAJFAZ020000001">
    <property type="protein sequence ID" value="KAI5350983.1"/>
    <property type="molecule type" value="Genomic_DNA"/>
</dbReference>